<accession>A0A9J6C3V1</accession>
<dbReference type="SUPFAM" id="SSF52833">
    <property type="entry name" value="Thioredoxin-like"/>
    <property type="match status" value="1"/>
</dbReference>
<comment type="function">
    <text evidence="4">Glutathione-dependent oxidoreductase that facilitates the maintenance of mitochondrial redox homeostasis upon induction of apoptosis by oxidative stress. Involved in response to hydrogen peroxide and regulation of apoptosis caused by oxidative stress. Acts as a very efficient catalyst of monothiol reactions because of its high affinity for protein glutathione-mixed disulfides. Can receive electrons not only from glutathione (GSH), but also from thioredoxin reductase supporting both monothiol and dithiol reactions. Efficiently catalyzes both glutathionylation and deglutathionylation of mitochondrial complex I, which in turn regulates the superoxide production by the complex. Overexpression decreases the susceptibility to apoptosis and prevents loss of cardiolipin and cytochrome c release.</text>
</comment>
<dbReference type="InterPro" id="IPR002109">
    <property type="entry name" value="Glutaredoxin"/>
</dbReference>
<evidence type="ECO:0000256" key="1">
    <source>
        <dbReference type="ARBA" id="ARBA00007787"/>
    </source>
</evidence>
<evidence type="ECO:0000256" key="3">
    <source>
        <dbReference type="ARBA" id="ARBA00023284"/>
    </source>
</evidence>
<evidence type="ECO:0000256" key="6">
    <source>
        <dbReference type="ARBA" id="ARBA00039819"/>
    </source>
</evidence>
<name>A0A9J6C3V1_POLVA</name>
<keyword evidence="2" id="KW-0318">Glutathionylation</keyword>
<dbReference type="GO" id="GO:0005737">
    <property type="term" value="C:cytoplasm"/>
    <property type="evidence" value="ECO:0007669"/>
    <property type="project" value="TreeGrafter"/>
</dbReference>
<reference evidence="8" key="1">
    <citation type="submission" date="2021-03" db="EMBL/GenBank/DDBJ databases">
        <title>Chromosome level genome of the anhydrobiotic midge Polypedilum vanderplanki.</title>
        <authorList>
            <person name="Yoshida Y."/>
            <person name="Kikawada T."/>
            <person name="Gusev O."/>
        </authorList>
    </citation>
    <scope>NUCLEOTIDE SEQUENCE</scope>
    <source>
        <strain evidence="8">NIAS01</strain>
        <tissue evidence="8">Whole body or cell culture</tissue>
    </source>
</reference>
<comment type="similarity">
    <text evidence="1">Belongs to the glutaredoxin family.</text>
</comment>
<evidence type="ECO:0000256" key="4">
    <source>
        <dbReference type="ARBA" id="ARBA00037470"/>
    </source>
</evidence>
<dbReference type="Proteomes" id="UP001107558">
    <property type="component" value="Chromosome 2"/>
</dbReference>
<evidence type="ECO:0000256" key="5">
    <source>
        <dbReference type="ARBA" id="ARBA00038558"/>
    </source>
</evidence>
<dbReference type="InterPro" id="IPR011899">
    <property type="entry name" value="Glutaredoxin_euk/vir"/>
</dbReference>
<dbReference type="AlphaFoldDB" id="A0A9J6C3V1"/>
<evidence type="ECO:0000313" key="8">
    <source>
        <dbReference type="EMBL" id="KAG5676844.1"/>
    </source>
</evidence>
<dbReference type="OrthoDB" id="418495at2759"/>
<dbReference type="Gene3D" id="3.40.30.10">
    <property type="entry name" value="Glutaredoxin"/>
    <property type="match status" value="1"/>
</dbReference>
<comment type="caution">
    <text evidence="8">The sequence shown here is derived from an EMBL/GenBank/DDBJ whole genome shotgun (WGS) entry which is preliminary data.</text>
</comment>
<dbReference type="EMBL" id="JADBJN010000002">
    <property type="protein sequence ID" value="KAG5676844.1"/>
    <property type="molecule type" value="Genomic_DNA"/>
</dbReference>
<evidence type="ECO:0000256" key="2">
    <source>
        <dbReference type="ARBA" id="ARBA00023206"/>
    </source>
</evidence>
<dbReference type="InterPro" id="IPR036249">
    <property type="entry name" value="Thioredoxin-like_sf"/>
</dbReference>
<dbReference type="PRINTS" id="PR00160">
    <property type="entry name" value="GLUTAREDOXIN"/>
</dbReference>
<dbReference type="InterPro" id="IPR014025">
    <property type="entry name" value="Glutaredoxin_subgr"/>
</dbReference>
<keyword evidence="3" id="KW-0676">Redox-active center</keyword>
<keyword evidence="9" id="KW-1185">Reference proteome</keyword>
<dbReference type="NCBIfam" id="TIGR02180">
    <property type="entry name" value="GRX_euk"/>
    <property type="match status" value="1"/>
</dbReference>
<proteinExistence type="inferred from homology"/>
<protein>
    <recommendedName>
        <fullName evidence="6">Glutaredoxin-2, mitochondrial</fullName>
    </recommendedName>
</protein>
<comment type="subunit">
    <text evidence="5">Monomer; active form. Homodimer; inactive form. The homodimer is probably linked by 1 2Fe-2S cluster.</text>
</comment>
<dbReference type="FunFam" id="3.40.30.10:FF:000026">
    <property type="entry name" value="Glutaredoxin 2"/>
    <property type="match status" value="1"/>
</dbReference>
<dbReference type="Pfam" id="PF00462">
    <property type="entry name" value="Glutaredoxin"/>
    <property type="match status" value="1"/>
</dbReference>
<dbReference type="CDD" id="cd03419">
    <property type="entry name" value="GRX_GRXh_1_2_like"/>
    <property type="match status" value="1"/>
</dbReference>
<gene>
    <name evidence="8" type="ORF">PVAND_006651</name>
</gene>
<sequence>MAEKFVKDTISKERVVIFSKTYCPYCEMAKQPFKKMNVKFLAIELEDRDDCSEIQDVLNDLTGARTVPRVFIDGKFVGGGTDIKKLYESGELANMLSK</sequence>
<evidence type="ECO:0000313" key="9">
    <source>
        <dbReference type="Proteomes" id="UP001107558"/>
    </source>
</evidence>
<dbReference type="GO" id="GO:0015038">
    <property type="term" value="F:glutathione disulfide oxidoreductase activity"/>
    <property type="evidence" value="ECO:0007669"/>
    <property type="project" value="TreeGrafter"/>
</dbReference>
<organism evidence="8 9">
    <name type="scientific">Polypedilum vanderplanki</name>
    <name type="common">Sleeping chironomid midge</name>
    <dbReference type="NCBI Taxonomy" id="319348"/>
    <lineage>
        <taxon>Eukaryota</taxon>
        <taxon>Metazoa</taxon>
        <taxon>Ecdysozoa</taxon>
        <taxon>Arthropoda</taxon>
        <taxon>Hexapoda</taxon>
        <taxon>Insecta</taxon>
        <taxon>Pterygota</taxon>
        <taxon>Neoptera</taxon>
        <taxon>Endopterygota</taxon>
        <taxon>Diptera</taxon>
        <taxon>Nematocera</taxon>
        <taxon>Chironomoidea</taxon>
        <taxon>Chironomidae</taxon>
        <taxon>Chironominae</taxon>
        <taxon>Polypedilum</taxon>
        <taxon>Polypedilum</taxon>
    </lineage>
</organism>
<dbReference type="PROSITE" id="PS51354">
    <property type="entry name" value="GLUTAREDOXIN_2"/>
    <property type="match status" value="1"/>
</dbReference>
<evidence type="ECO:0000259" key="7">
    <source>
        <dbReference type="Pfam" id="PF00462"/>
    </source>
</evidence>
<dbReference type="PANTHER" id="PTHR45694">
    <property type="entry name" value="GLUTAREDOXIN 2"/>
    <property type="match status" value="1"/>
</dbReference>
<feature type="domain" description="Glutaredoxin" evidence="7">
    <location>
        <begin position="15"/>
        <end position="77"/>
    </location>
</feature>
<dbReference type="PANTHER" id="PTHR45694:SF5">
    <property type="entry name" value="GLUTAREDOXIN 2"/>
    <property type="match status" value="1"/>
</dbReference>
<dbReference type="GO" id="GO:0034599">
    <property type="term" value="P:cellular response to oxidative stress"/>
    <property type="evidence" value="ECO:0007669"/>
    <property type="project" value="TreeGrafter"/>
</dbReference>